<dbReference type="InterPro" id="IPR016102">
    <property type="entry name" value="Succinyl-CoA_synth-like"/>
</dbReference>
<dbReference type="GO" id="GO:0016874">
    <property type="term" value="F:ligase activity"/>
    <property type="evidence" value="ECO:0007669"/>
    <property type="project" value="UniProtKB-KW"/>
</dbReference>
<dbReference type="InterPro" id="IPR003781">
    <property type="entry name" value="CoA-bd"/>
</dbReference>
<comment type="caution">
    <text evidence="6">The sequence shown here is derived from an EMBL/GenBank/DDBJ whole genome shotgun (WGS) entry which is preliminary data.</text>
</comment>
<keyword evidence="2" id="KW-0436">Ligase</keyword>
<gene>
    <name evidence="6" type="ORF">CIT26_00365</name>
</gene>
<evidence type="ECO:0000256" key="4">
    <source>
        <dbReference type="ARBA" id="ARBA00022840"/>
    </source>
</evidence>
<dbReference type="SUPFAM" id="SSF52210">
    <property type="entry name" value="Succinyl-CoA synthetase domains"/>
    <property type="match status" value="2"/>
</dbReference>
<dbReference type="Proteomes" id="UP000216442">
    <property type="component" value="Unassembled WGS sequence"/>
</dbReference>
<evidence type="ECO:0000256" key="3">
    <source>
        <dbReference type="ARBA" id="ARBA00022741"/>
    </source>
</evidence>
<accession>A0A271LYN5</accession>
<dbReference type="PANTHER" id="PTHR43334">
    <property type="entry name" value="ACETATE--COA LIGASE [ADP-FORMING]"/>
    <property type="match status" value="1"/>
</dbReference>
<dbReference type="SUPFAM" id="SSF51735">
    <property type="entry name" value="NAD(P)-binding Rossmann-fold domains"/>
    <property type="match status" value="1"/>
</dbReference>
<keyword evidence="1" id="KW-0816">Tricarboxylic acid cycle</keyword>
<dbReference type="InterPro" id="IPR036291">
    <property type="entry name" value="NAD(P)-bd_dom_sf"/>
</dbReference>
<dbReference type="EMBL" id="NPKJ01000003">
    <property type="protein sequence ID" value="PAQ12490.1"/>
    <property type="molecule type" value="Genomic_DNA"/>
</dbReference>
<evidence type="ECO:0000256" key="1">
    <source>
        <dbReference type="ARBA" id="ARBA00022532"/>
    </source>
</evidence>
<dbReference type="OrthoDB" id="9807426at2"/>
<protein>
    <recommendedName>
        <fullName evidence="5">CoA-binding domain-containing protein</fullName>
    </recommendedName>
</protein>
<dbReference type="PANTHER" id="PTHR43334:SF2">
    <property type="entry name" value="ACETATE--COA LIGASE [ADP-FORMING]"/>
    <property type="match status" value="1"/>
</dbReference>
<dbReference type="AlphaFoldDB" id="A0A271LYN5"/>
<keyword evidence="7" id="KW-1185">Reference proteome</keyword>
<sequence>MDALNKATAVSRILEPHSVAVIGASASPSKRGYQIINALQKAGYSYSILPVNPKGGAILGLTVVTEIDALPEGVDIAVIVRPAEEVPDLLLQCGKKGIAGAIIVAHGFGERGDQAASTEKRLRDALAESGVRIIGPNTSGMVNCTVQADLIGLPELPPKGPVSVLTQSGNMILTVLEDSRAINGPGFDVIAGLGNQADVGYDELIEELCLRKSTRSIAIYNEGFIDGRRFLNSAARVAESCPIVMLRGVRSHEGGKAALSHTGSIAGADDIALRVLPQMGVTLVDRSDELLPIAALLATTPLPKSQTGIVVLADGGGHATLAVDALSRACVPLASLSGETKAKLRKVLGEEASVENPIDVYSALDAHPDVFPECIEILAADPEVGLILTSGMFGAYHLRFEASLVTAENSAAERIVALQKTSGLPLVFHSCYASRMPENHQILRNGGMQVFTSLDWAVAGARALFERATWLSKHSSHNATLATGGPRVVVPNGLSAETTAREILQKLGVDTGQWLAAVDAASVEAAVSGFATSCAVKVDSAAVSHKSDVGGVRLGVTREAARAAAADIAGALASHAAPVTGLGFIVTPMVDRGVELFVGATNDPVFGPVVLFGSGGVLVEAAEDVTFRAAPVSPEEALNMIEETRVAKILDGFRNFPRVDKLSLANFISSLSVAVLRMENLAELDINPIIANESGIYPVDVRLVGK</sequence>
<reference evidence="6 7" key="1">
    <citation type="submission" date="2017-08" db="EMBL/GenBank/DDBJ databases">
        <title>Mesorhizobium wenxinae sp. nov., a novel rhizobial species isolated from root nodules of chickpea (Cicer arietinum L.).</title>
        <authorList>
            <person name="Zhang J."/>
        </authorList>
    </citation>
    <scope>NUCLEOTIDE SEQUENCE [LARGE SCALE GENOMIC DNA]</scope>
    <source>
        <strain evidence="6 7">SDW018</strain>
    </source>
</reference>
<dbReference type="GO" id="GO:0006099">
    <property type="term" value="P:tricarboxylic acid cycle"/>
    <property type="evidence" value="ECO:0007669"/>
    <property type="project" value="UniProtKB-KW"/>
</dbReference>
<evidence type="ECO:0000313" key="7">
    <source>
        <dbReference type="Proteomes" id="UP000216442"/>
    </source>
</evidence>
<dbReference type="InterPro" id="IPR032875">
    <property type="entry name" value="Succ_CoA_lig_flav_dom"/>
</dbReference>
<dbReference type="Gene3D" id="3.30.470.20">
    <property type="entry name" value="ATP-grasp fold, B domain"/>
    <property type="match status" value="1"/>
</dbReference>
<name>A0A271LYN5_9HYPH</name>
<dbReference type="Gene3D" id="3.40.50.720">
    <property type="entry name" value="NAD(P)-binding Rossmann-like Domain"/>
    <property type="match status" value="1"/>
</dbReference>
<feature type="domain" description="CoA-binding" evidence="5">
    <location>
        <begin position="13"/>
        <end position="108"/>
    </location>
</feature>
<dbReference type="Pfam" id="PF13549">
    <property type="entry name" value="ATP-grasp_5"/>
    <property type="match status" value="1"/>
</dbReference>
<proteinExistence type="predicted"/>
<dbReference type="Gene3D" id="3.40.50.261">
    <property type="entry name" value="Succinyl-CoA synthetase domains"/>
    <property type="match status" value="2"/>
</dbReference>
<keyword evidence="4" id="KW-0067">ATP-binding</keyword>
<dbReference type="RefSeq" id="WP_095490724.1">
    <property type="nucleotide sequence ID" value="NZ_NPKJ01000003.1"/>
</dbReference>
<dbReference type="Pfam" id="PF13607">
    <property type="entry name" value="Succ_CoA_lig"/>
    <property type="match status" value="1"/>
</dbReference>
<keyword evidence="3" id="KW-0547">Nucleotide-binding</keyword>
<evidence type="ECO:0000313" key="6">
    <source>
        <dbReference type="EMBL" id="PAQ12490.1"/>
    </source>
</evidence>
<evidence type="ECO:0000259" key="5">
    <source>
        <dbReference type="SMART" id="SM00881"/>
    </source>
</evidence>
<dbReference type="InterPro" id="IPR051538">
    <property type="entry name" value="Acyl-CoA_Synth/Transferase"/>
</dbReference>
<dbReference type="Pfam" id="PF13380">
    <property type="entry name" value="CoA_binding_2"/>
    <property type="match status" value="1"/>
</dbReference>
<dbReference type="GO" id="GO:0005524">
    <property type="term" value="F:ATP binding"/>
    <property type="evidence" value="ECO:0007669"/>
    <property type="project" value="UniProtKB-KW"/>
</dbReference>
<evidence type="ECO:0000256" key="2">
    <source>
        <dbReference type="ARBA" id="ARBA00022598"/>
    </source>
</evidence>
<dbReference type="Gene3D" id="3.30.1490.20">
    <property type="entry name" value="ATP-grasp fold, A domain"/>
    <property type="match status" value="1"/>
</dbReference>
<dbReference type="SUPFAM" id="SSF56059">
    <property type="entry name" value="Glutathione synthetase ATP-binding domain-like"/>
    <property type="match status" value="1"/>
</dbReference>
<organism evidence="6 7">
    <name type="scientific">Mesorhizobium temperatum</name>
    <dbReference type="NCBI Taxonomy" id="241416"/>
    <lineage>
        <taxon>Bacteria</taxon>
        <taxon>Pseudomonadati</taxon>
        <taxon>Pseudomonadota</taxon>
        <taxon>Alphaproteobacteria</taxon>
        <taxon>Hyphomicrobiales</taxon>
        <taxon>Phyllobacteriaceae</taxon>
        <taxon>Mesorhizobium</taxon>
    </lineage>
</organism>
<dbReference type="SMART" id="SM00881">
    <property type="entry name" value="CoA_binding"/>
    <property type="match status" value="1"/>
</dbReference>
<dbReference type="InterPro" id="IPR013815">
    <property type="entry name" value="ATP_grasp_subdomain_1"/>
</dbReference>